<evidence type="ECO:0008006" key="3">
    <source>
        <dbReference type="Google" id="ProtNLM"/>
    </source>
</evidence>
<keyword evidence="2" id="KW-1185">Reference proteome</keyword>
<organism evidence="1 2">
    <name type="scientific">Thermotalea metallivorans</name>
    <dbReference type="NCBI Taxonomy" id="520762"/>
    <lineage>
        <taxon>Bacteria</taxon>
        <taxon>Bacillati</taxon>
        <taxon>Bacillota</taxon>
        <taxon>Clostridia</taxon>
        <taxon>Peptostreptococcales</taxon>
        <taxon>Thermotaleaceae</taxon>
        <taxon>Thermotalea</taxon>
    </lineage>
</organism>
<proteinExistence type="predicted"/>
<reference evidence="1 2" key="1">
    <citation type="submission" date="2015-12" db="EMBL/GenBank/DDBJ databases">
        <title>Draft genome sequence of the thermoanaerobe Thermotalea metallivorans, an isolate from the runoff channel of the Great Artesian Basin, Australia.</title>
        <authorList>
            <person name="Patel B.K."/>
        </authorList>
    </citation>
    <scope>NUCLEOTIDE SEQUENCE [LARGE SCALE GENOMIC DNA]</scope>
    <source>
        <strain evidence="1 2">B2-1</strain>
    </source>
</reference>
<accession>A0A140L887</accession>
<protein>
    <recommendedName>
        <fullName evidence="3">DZANK-type domain-containing protein</fullName>
    </recommendedName>
</protein>
<comment type="caution">
    <text evidence="1">The sequence shown here is derived from an EMBL/GenBank/DDBJ whole genome shotgun (WGS) entry which is preliminary data.</text>
</comment>
<dbReference type="STRING" id="520762.AN619_07540"/>
<dbReference type="Proteomes" id="UP000070456">
    <property type="component" value="Unassembled WGS sequence"/>
</dbReference>
<dbReference type="EMBL" id="LOEE01000021">
    <property type="protein sequence ID" value="KXG76762.1"/>
    <property type="molecule type" value="Genomic_DNA"/>
</dbReference>
<evidence type="ECO:0000313" key="2">
    <source>
        <dbReference type="Proteomes" id="UP000070456"/>
    </source>
</evidence>
<name>A0A140L887_9FIRM</name>
<dbReference type="AlphaFoldDB" id="A0A140L887"/>
<gene>
    <name evidence="1" type="ORF">AN619_07540</name>
</gene>
<evidence type="ECO:0000313" key="1">
    <source>
        <dbReference type="EMBL" id="KXG76762.1"/>
    </source>
</evidence>
<sequence length="55" mass="6292">MERKEKKVSIICKTCGNKIEDPHVQRCPRCYSMLKELPKCENCKGCGLKTTSCNK</sequence>